<dbReference type="InterPro" id="IPR000477">
    <property type="entry name" value="RT_dom"/>
</dbReference>
<dbReference type="EMBL" id="JANPWB010000003">
    <property type="protein sequence ID" value="KAJ1198182.1"/>
    <property type="molecule type" value="Genomic_DNA"/>
</dbReference>
<protein>
    <recommendedName>
        <fullName evidence="2">ribonuclease H</fullName>
        <ecNumber evidence="2">3.1.26.4</ecNumber>
    </recommendedName>
</protein>
<evidence type="ECO:0000313" key="5">
    <source>
        <dbReference type="Proteomes" id="UP001066276"/>
    </source>
</evidence>
<dbReference type="Gene3D" id="3.30.70.270">
    <property type="match status" value="2"/>
</dbReference>
<comment type="caution">
    <text evidence="4">The sequence shown here is derived from an EMBL/GenBank/DDBJ whole genome shotgun (WGS) entry which is preliminary data.</text>
</comment>
<feature type="domain" description="Reverse transcriptase" evidence="3">
    <location>
        <begin position="111"/>
        <end position="289"/>
    </location>
</feature>
<evidence type="ECO:0000256" key="2">
    <source>
        <dbReference type="ARBA" id="ARBA00012180"/>
    </source>
</evidence>
<dbReference type="Pfam" id="PF00078">
    <property type="entry name" value="RVT_1"/>
    <property type="match status" value="1"/>
</dbReference>
<accession>A0AAV7VDE9</accession>
<organism evidence="4 5">
    <name type="scientific">Pleurodeles waltl</name>
    <name type="common">Iberian ribbed newt</name>
    <dbReference type="NCBI Taxonomy" id="8319"/>
    <lineage>
        <taxon>Eukaryota</taxon>
        <taxon>Metazoa</taxon>
        <taxon>Chordata</taxon>
        <taxon>Craniata</taxon>
        <taxon>Vertebrata</taxon>
        <taxon>Euteleostomi</taxon>
        <taxon>Amphibia</taxon>
        <taxon>Batrachia</taxon>
        <taxon>Caudata</taxon>
        <taxon>Salamandroidea</taxon>
        <taxon>Salamandridae</taxon>
        <taxon>Pleurodelinae</taxon>
        <taxon>Pleurodeles</taxon>
    </lineage>
</organism>
<dbReference type="PANTHER" id="PTHR37984:SF9">
    <property type="entry name" value="INTEGRASE CATALYTIC DOMAIN-CONTAINING PROTEIN"/>
    <property type="match status" value="1"/>
</dbReference>
<reference evidence="4" key="1">
    <citation type="journal article" date="2022" name="bioRxiv">
        <title>Sequencing and chromosome-scale assembly of the giantPleurodeles waltlgenome.</title>
        <authorList>
            <person name="Brown T."/>
            <person name="Elewa A."/>
            <person name="Iarovenko S."/>
            <person name="Subramanian E."/>
            <person name="Araus A.J."/>
            <person name="Petzold A."/>
            <person name="Susuki M."/>
            <person name="Suzuki K.-i.T."/>
            <person name="Hayashi T."/>
            <person name="Toyoda A."/>
            <person name="Oliveira C."/>
            <person name="Osipova E."/>
            <person name="Leigh N.D."/>
            <person name="Simon A."/>
            <person name="Yun M.H."/>
        </authorList>
    </citation>
    <scope>NUCLEOTIDE SEQUENCE</scope>
    <source>
        <strain evidence="4">20211129_DDA</strain>
        <tissue evidence="4">Liver</tissue>
    </source>
</reference>
<dbReference type="AlphaFoldDB" id="A0AAV7VDE9"/>
<dbReference type="InterPro" id="IPR043128">
    <property type="entry name" value="Rev_trsase/Diguanyl_cyclase"/>
</dbReference>
<gene>
    <name evidence="4" type="ORF">NDU88_002026</name>
</gene>
<dbReference type="Proteomes" id="UP001066276">
    <property type="component" value="Chromosome 2_1"/>
</dbReference>
<dbReference type="FunFam" id="3.30.70.270:FF:000020">
    <property type="entry name" value="Transposon Tf2-6 polyprotein-like Protein"/>
    <property type="match status" value="1"/>
</dbReference>
<dbReference type="SUPFAM" id="SSF56672">
    <property type="entry name" value="DNA/RNA polymerases"/>
    <property type="match status" value="1"/>
</dbReference>
<sequence>MAIKFKGRETVGNIYVAKRGDHLLGWRHQKDLGIILNANSPEQVLSISNIGNDALIVNEFPEVFSDKLGLLAGFKHKIILKASARPVVHKVRKVPLLMLSPLQDELNRLLSLGVIEEIEASEWLAPIVLVPKDNGSKIRMCVDLRGLNQCIWVDRQPLPNINEMLTMLSQAKVFSVLDLSAAYHQVLLHEDSRHLTSFVTPLGAFRFIRMPFGLALAAACFQRVMKEVLKDLNSVLFFQDDMLIYGKDEEEHDVALRAVLRRLKEKGLTVKKEECKFRVGTVSYLGNTISGDGIKPKVTLARSIIAMPTTSDRDQMRSFLGLAEYYSKFIKNFASVVQPLRVMLKKGIDFVWSPECEEAFNIVKSRIGEMPTLGHFDT</sequence>
<dbReference type="PANTHER" id="PTHR37984">
    <property type="entry name" value="PROTEIN CBG26694"/>
    <property type="match status" value="1"/>
</dbReference>
<name>A0AAV7VDE9_PLEWA</name>
<dbReference type="CDD" id="cd01647">
    <property type="entry name" value="RT_LTR"/>
    <property type="match status" value="1"/>
</dbReference>
<dbReference type="InterPro" id="IPR043502">
    <property type="entry name" value="DNA/RNA_pol_sf"/>
</dbReference>
<evidence type="ECO:0000256" key="1">
    <source>
        <dbReference type="ARBA" id="ARBA00010879"/>
    </source>
</evidence>
<evidence type="ECO:0000259" key="3">
    <source>
        <dbReference type="PROSITE" id="PS50878"/>
    </source>
</evidence>
<dbReference type="GO" id="GO:0004523">
    <property type="term" value="F:RNA-DNA hybrid ribonuclease activity"/>
    <property type="evidence" value="ECO:0007669"/>
    <property type="project" value="UniProtKB-EC"/>
</dbReference>
<proteinExistence type="inferred from homology"/>
<evidence type="ECO:0000313" key="4">
    <source>
        <dbReference type="EMBL" id="KAJ1198182.1"/>
    </source>
</evidence>
<dbReference type="PROSITE" id="PS50878">
    <property type="entry name" value="RT_POL"/>
    <property type="match status" value="1"/>
</dbReference>
<dbReference type="EC" id="3.1.26.4" evidence="2"/>
<keyword evidence="5" id="KW-1185">Reference proteome</keyword>
<dbReference type="Gene3D" id="3.10.10.10">
    <property type="entry name" value="HIV Type 1 Reverse Transcriptase, subunit A, domain 1"/>
    <property type="match status" value="1"/>
</dbReference>
<dbReference type="InterPro" id="IPR050951">
    <property type="entry name" value="Retrovirus_Pol_polyprotein"/>
</dbReference>
<comment type="similarity">
    <text evidence="1">Belongs to the beta type-B retroviral polymerase family. HERV class-II K(HML-2) pol subfamily.</text>
</comment>